<accession>A0A1I7UN02</accession>
<protein>
    <submittedName>
        <fullName evidence="3">F-box domain-containing protein</fullName>
    </submittedName>
</protein>
<sequence length="357" mass="41941">MAFYLFRLPESIYIDIINTMNPCEQFFTSLCSRKTYSIIKTHRRPIHDFGIHTEGDFDFHLDDCVTIFMRFHQSSEPSNQELEELIIDGNTIRYELKEDNLTTYWAEPREGTMKLIEYMCDLFNIEVEEMVVHCDSTNRLMNWIQSRQTHLCVVSFTSNDSEENQFDPETLTSLIMDCQIAKSIKLDAYTTEPFQIQNLQKRCDCFHVDIGTWVTVENLMTMDCIDILVTRKPFTSTEMNRFIKHWINGGSPRLAFLGVALEDYNEQELMDGIDVKYNIRKHFRKGTTGYIHKLDGFYEIQKTTNGMKAGFKYKDGVLFFAVWPSHLFLNPPCCFRLFRLPHLVFMNIINAMEATEQ</sequence>
<dbReference type="InterPro" id="IPR001810">
    <property type="entry name" value="F-box_dom"/>
</dbReference>
<dbReference type="PROSITE" id="PS50181">
    <property type="entry name" value="FBOX"/>
    <property type="match status" value="1"/>
</dbReference>
<dbReference type="InterPro" id="IPR012885">
    <property type="entry name" value="F-box_Sdz-33"/>
</dbReference>
<organism evidence="2 3">
    <name type="scientific">Caenorhabditis tropicalis</name>
    <dbReference type="NCBI Taxonomy" id="1561998"/>
    <lineage>
        <taxon>Eukaryota</taxon>
        <taxon>Metazoa</taxon>
        <taxon>Ecdysozoa</taxon>
        <taxon>Nematoda</taxon>
        <taxon>Chromadorea</taxon>
        <taxon>Rhabditida</taxon>
        <taxon>Rhabditina</taxon>
        <taxon>Rhabditomorpha</taxon>
        <taxon>Rhabditoidea</taxon>
        <taxon>Rhabditidae</taxon>
        <taxon>Peloderinae</taxon>
        <taxon>Caenorhabditis</taxon>
    </lineage>
</organism>
<dbReference type="Proteomes" id="UP000095282">
    <property type="component" value="Unplaced"/>
</dbReference>
<dbReference type="WBParaSite" id="Csp11.Scaffold630.g17602.t1">
    <property type="protein sequence ID" value="Csp11.Scaffold630.g17602.t1"/>
    <property type="gene ID" value="Csp11.Scaffold630.g17602"/>
</dbReference>
<evidence type="ECO:0000313" key="2">
    <source>
        <dbReference type="Proteomes" id="UP000095282"/>
    </source>
</evidence>
<name>A0A1I7UN02_9PELO</name>
<dbReference type="Pfam" id="PF07735">
    <property type="entry name" value="FBA_2"/>
    <property type="match status" value="1"/>
</dbReference>
<keyword evidence="2" id="KW-1185">Reference proteome</keyword>
<evidence type="ECO:0000259" key="1">
    <source>
        <dbReference type="PROSITE" id="PS50181"/>
    </source>
</evidence>
<dbReference type="PANTHER" id="PTHR21503:SF8">
    <property type="entry name" value="F-BOX ASSOCIATED DOMAIN-CONTAINING PROTEIN-RELATED"/>
    <property type="match status" value="1"/>
</dbReference>
<dbReference type="eggNOG" id="ENOG502TJY0">
    <property type="taxonomic scope" value="Eukaryota"/>
</dbReference>
<proteinExistence type="predicted"/>
<reference evidence="3" key="1">
    <citation type="submission" date="2016-11" db="UniProtKB">
        <authorList>
            <consortium name="WormBaseParasite"/>
        </authorList>
    </citation>
    <scope>IDENTIFICATION</scope>
</reference>
<dbReference type="Pfam" id="PF00646">
    <property type="entry name" value="F-box"/>
    <property type="match status" value="1"/>
</dbReference>
<feature type="domain" description="F-box" evidence="1">
    <location>
        <begin position="2"/>
        <end position="49"/>
    </location>
</feature>
<dbReference type="PANTHER" id="PTHR21503">
    <property type="entry name" value="F-BOX-CONTAINING HYPOTHETICAL PROTEIN C.ELEGANS"/>
    <property type="match status" value="1"/>
</dbReference>
<evidence type="ECO:0000313" key="3">
    <source>
        <dbReference type="WBParaSite" id="Csp11.Scaffold630.g17602.t1"/>
    </source>
</evidence>
<dbReference type="AlphaFoldDB" id="A0A1I7UN02"/>